<feature type="compositionally biased region" description="Polar residues" evidence="7">
    <location>
        <begin position="197"/>
        <end position="219"/>
    </location>
</feature>
<dbReference type="InterPro" id="IPR011993">
    <property type="entry name" value="PH-like_dom_sf"/>
</dbReference>
<feature type="compositionally biased region" description="Low complexity" evidence="7">
    <location>
        <begin position="407"/>
        <end position="418"/>
    </location>
</feature>
<proteinExistence type="predicted"/>
<evidence type="ECO:0000256" key="2">
    <source>
        <dbReference type="ARBA" id="ARBA00022553"/>
    </source>
</evidence>
<keyword evidence="4 8" id="KW-0812">Transmembrane</keyword>
<dbReference type="Gene3D" id="2.30.29.30">
    <property type="entry name" value="Pleckstrin-homology domain (PH domain)/Phosphotyrosine-binding domain (PTB)"/>
    <property type="match status" value="1"/>
</dbReference>
<evidence type="ECO:0000313" key="12">
    <source>
        <dbReference type="EMBL" id="OZJ04392.1"/>
    </source>
</evidence>
<feature type="compositionally biased region" description="Polar residues" evidence="7">
    <location>
        <begin position="362"/>
        <end position="379"/>
    </location>
</feature>
<sequence length="1465" mass="165030">MSAKRPTAFRLTGWDPLLIVSQIISLQAVYYVSLSLAVLLCLLLTGRDISLDYVLSYREIRADTTLGWSIMLAFLINAAAIVTLHAYHLLFTTYYSGHIPTSFMWWALNVLTCTIMTLGGEWACMRKEMEPIALEHGEQRSRPTSTNWEEGESSAPTRKPNILKGKGAAYESVPMDDLNTTGSLLTDAGSLPKEMSTRLTPTRSVTQRNPRLASITSVDTTRRSRGFNAYDSSEVRSPVSATPTSAQNASFSTTIAHQSPFPPVRRSSQQHRKGSTNDLPPIAPPHKYYPTERLQSPLIPPNDPGFSTSQSTSNEEASTGGLVDSPDEIVQPDLALESDQNASMSDFTPRERPVSLIQVRPIQSASSMTENSEVGSTFTLDPLEEDDGEATSASFFALESQKNGFWSESSSPRPRSSSLKFTSAAEEASKSFRRSELQRTPSSPVSKIIIPPPRTSSERAKQHIRPPSPVKQSSSRPPQFAERSFSFRYGAPESIGSTSDKIQRHKTSPHTSPNVEKSFFTQSRHNMSDTTLSNGYNRGPHSPAFASTPSVYPALLSKVAALFRQKIVVSTRIKDNLEYKDSFDGEEAVTIIASILRTSDRNLALLLGRAIDAQKFFHDVNYEHRLRDSANELYRFRDIISVPQRLEKHSRAPSDFSSTPSISELEEDAVTRKEDVDAVGDGNQYLNEAGDLPNGVFTLLTDCYSPTCSRGKLCYSIACPRRLEQRARMEITHEGNLQRSMSRLSIHEQDQRLWSLSAPSDIANSVNSQERKRQEAIYELIYTEKDFVQDLEYVHKFWIEPLLTSDIIPQGRRNNIVQEIFWNIGDVYAVNYELSQDLQRLQSAKAIVDEIGDVMLQHVDGFEPFIWYGAHQKAGRYAFQMERAQNPVFQEFVEATERSPESRKLEINAYLTKPTTRLGRYPLLLGEILKHTSEGHPDRVKIPAVVEKIKNFLESVNLETGKAENRFALALIRDRLAFKPGFETDLKLDDADRELILKGPLKKKGGTASESSELQVFLFDHYLLLTKIKFTNKMEQYKVYKKPIPLQLLSVALPDARDQTRRTSSILSYGRSNTNHSISMKQSITSDQQSGSKAGYPIQINHLGKRGGPPFILYAHTFAARRQWLDKINRQKSNLQGKDNIFEMIPISQKQFQTTINKVNCSATFAIGHTRKTILGTDQGIYHEESTDTNTWKRIIQLEKVSQVEMIEDARLMIVLADKQLRGRKISAHVSFFKVGVCLDKTLVCIVKSTTLSSTIKTLEPIIQTEKKSKTSLSRLLGRNFDTLKVYRELYIPTESTSIHLLKTNLCIGTTKGFEIVDLTSLNTQGLLDPDDESLLFVLKRENIRPISIYRIKNGEFLLCYDEFAFFVDRQGRRTRPNWIINWEGSPTAFALQYPYLIAFEPSLMEIRNVITGSLEQIILGTGIRCLNASSRSNDVIHGVMEDVSFPDYQYVFQIHLVGTYIDSN</sequence>
<accession>A0A261Y1A9</accession>
<comment type="caution">
    <text evidence="12">The sequence shown here is derived from an EMBL/GenBank/DDBJ whole genome shotgun (WGS) entry which is preliminary data.</text>
</comment>
<dbReference type="InterPro" id="IPR001849">
    <property type="entry name" value="PH_domain"/>
</dbReference>
<keyword evidence="2" id="KW-0597">Phosphoprotein</keyword>
<keyword evidence="13" id="KW-1185">Reference proteome</keyword>
<keyword evidence="6 8" id="KW-0472">Membrane</keyword>
<dbReference type="GO" id="GO:0016020">
    <property type="term" value="C:membrane"/>
    <property type="evidence" value="ECO:0007669"/>
    <property type="project" value="UniProtKB-SubCell"/>
</dbReference>
<dbReference type="SUPFAM" id="SSF48065">
    <property type="entry name" value="DBL homology domain (DH-domain)"/>
    <property type="match status" value="1"/>
</dbReference>
<dbReference type="InterPro" id="IPR041675">
    <property type="entry name" value="PH_5"/>
</dbReference>
<dbReference type="SMART" id="SM00233">
    <property type="entry name" value="PH"/>
    <property type="match status" value="1"/>
</dbReference>
<keyword evidence="3" id="KW-0344">Guanine-nucleotide releasing factor</keyword>
<evidence type="ECO:0000313" key="13">
    <source>
        <dbReference type="Proteomes" id="UP000242875"/>
    </source>
</evidence>
<dbReference type="SMART" id="SM00049">
    <property type="entry name" value="DEP"/>
    <property type="match status" value="1"/>
</dbReference>
<gene>
    <name evidence="12" type="ORF">BZG36_02413</name>
</gene>
<feature type="transmembrane region" description="Helical" evidence="8">
    <location>
        <begin position="66"/>
        <end position="91"/>
    </location>
</feature>
<dbReference type="InterPro" id="IPR052233">
    <property type="entry name" value="Rho-type_GEFs"/>
</dbReference>
<feature type="transmembrane region" description="Helical" evidence="8">
    <location>
        <begin position="28"/>
        <end position="46"/>
    </location>
</feature>
<evidence type="ECO:0000256" key="3">
    <source>
        <dbReference type="ARBA" id="ARBA00022658"/>
    </source>
</evidence>
<dbReference type="Pfam" id="PF09801">
    <property type="entry name" value="SYS1"/>
    <property type="match status" value="1"/>
</dbReference>
<evidence type="ECO:0000256" key="5">
    <source>
        <dbReference type="ARBA" id="ARBA00022989"/>
    </source>
</evidence>
<evidence type="ECO:0000259" key="10">
    <source>
        <dbReference type="PROSITE" id="PS50010"/>
    </source>
</evidence>
<dbReference type="InterPro" id="IPR000219">
    <property type="entry name" value="DH_dom"/>
</dbReference>
<dbReference type="InterPro" id="IPR036390">
    <property type="entry name" value="WH_DNA-bd_sf"/>
</dbReference>
<dbReference type="Gene3D" id="1.20.900.10">
    <property type="entry name" value="Dbl homology (DH) domain"/>
    <property type="match status" value="1"/>
</dbReference>
<dbReference type="PANTHER" id="PTHR46572:SF2">
    <property type="entry name" value="RHO1 GDP-GTP EXCHANGE PROTEIN 1-RELATED"/>
    <property type="match status" value="1"/>
</dbReference>
<dbReference type="Pfam" id="PF15405">
    <property type="entry name" value="PH_5"/>
    <property type="match status" value="1"/>
</dbReference>
<dbReference type="Pfam" id="PF00621">
    <property type="entry name" value="RhoGEF"/>
    <property type="match status" value="1"/>
</dbReference>
<dbReference type="PROSITE" id="PS50003">
    <property type="entry name" value="PH_DOMAIN"/>
    <property type="match status" value="1"/>
</dbReference>
<evidence type="ECO:0000256" key="1">
    <source>
        <dbReference type="ARBA" id="ARBA00004141"/>
    </source>
</evidence>
<feature type="region of interest" description="Disordered" evidence="7">
    <location>
        <begin position="492"/>
        <end position="516"/>
    </location>
</feature>
<evidence type="ECO:0000256" key="4">
    <source>
        <dbReference type="ARBA" id="ARBA00022692"/>
    </source>
</evidence>
<feature type="domain" description="CNH" evidence="11">
    <location>
        <begin position="1156"/>
        <end position="1434"/>
    </location>
</feature>
<feature type="region of interest" description="Disordered" evidence="7">
    <location>
        <begin position="134"/>
        <end position="164"/>
    </location>
</feature>
<dbReference type="CDD" id="cd00160">
    <property type="entry name" value="RhoGEF"/>
    <property type="match status" value="1"/>
</dbReference>
<dbReference type="Pfam" id="PF00780">
    <property type="entry name" value="CNH"/>
    <property type="match status" value="1"/>
</dbReference>
<dbReference type="InterPro" id="IPR036388">
    <property type="entry name" value="WH-like_DNA-bd_sf"/>
</dbReference>
<dbReference type="EMBL" id="MVBO01000042">
    <property type="protein sequence ID" value="OZJ04392.1"/>
    <property type="molecule type" value="Genomic_DNA"/>
</dbReference>
<dbReference type="Gene3D" id="1.10.10.10">
    <property type="entry name" value="Winged helix-like DNA-binding domain superfamily/Winged helix DNA-binding domain"/>
    <property type="match status" value="1"/>
</dbReference>
<keyword evidence="5 8" id="KW-1133">Transmembrane helix</keyword>
<feature type="region of interest" description="Disordered" evidence="7">
    <location>
        <begin position="362"/>
        <end position="390"/>
    </location>
</feature>
<organism evidence="12 13">
    <name type="scientific">Bifiguratus adelaidae</name>
    <dbReference type="NCBI Taxonomy" id="1938954"/>
    <lineage>
        <taxon>Eukaryota</taxon>
        <taxon>Fungi</taxon>
        <taxon>Fungi incertae sedis</taxon>
        <taxon>Mucoromycota</taxon>
        <taxon>Mucoromycotina</taxon>
        <taxon>Endogonomycetes</taxon>
        <taxon>Endogonales</taxon>
        <taxon>Endogonales incertae sedis</taxon>
        <taxon>Bifiguratus</taxon>
    </lineage>
</organism>
<dbReference type="InterPro" id="IPR001180">
    <property type="entry name" value="CNH_dom"/>
</dbReference>
<dbReference type="SUPFAM" id="SSF46785">
    <property type="entry name" value="Winged helix' DNA-binding domain"/>
    <property type="match status" value="1"/>
</dbReference>
<dbReference type="InterPro" id="IPR035899">
    <property type="entry name" value="DBL_dom_sf"/>
</dbReference>
<dbReference type="GO" id="GO:0005085">
    <property type="term" value="F:guanyl-nucleotide exchange factor activity"/>
    <property type="evidence" value="ECO:0007669"/>
    <property type="project" value="UniProtKB-KW"/>
</dbReference>
<dbReference type="CDD" id="cd04435">
    <property type="entry name" value="DEP_fRom2"/>
    <property type="match status" value="1"/>
</dbReference>
<feature type="region of interest" description="Disordered" evidence="7">
    <location>
        <begin position="430"/>
        <end position="479"/>
    </location>
</feature>
<dbReference type="PROSITE" id="PS50219">
    <property type="entry name" value="CNH"/>
    <property type="match status" value="1"/>
</dbReference>
<feature type="compositionally biased region" description="Polar residues" evidence="7">
    <location>
        <begin position="239"/>
        <end position="257"/>
    </location>
</feature>
<dbReference type="Pfam" id="PF00610">
    <property type="entry name" value="DEP"/>
    <property type="match status" value="1"/>
</dbReference>
<dbReference type="GO" id="GO:0035556">
    <property type="term" value="P:intracellular signal transduction"/>
    <property type="evidence" value="ECO:0007669"/>
    <property type="project" value="InterPro"/>
</dbReference>
<reference evidence="12 13" key="1">
    <citation type="journal article" date="2017" name="Mycologia">
        <title>Bifiguratus adelaidae, gen. et sp. nov., a new member of Mucoromycotina in endophytic and soil-dwelling habitats.</title>
        <authorList>
            <person name="Torres-Cruz T.J."/>
            <person name="Billingsley Tobias T.L."/>
            <person name="Almatruk M."/>
            <person name="Hesse C."/>
            <person name="Kuske C.R."/>
            <person name="Desiro A."/>
            <person name="Benucci G.M."/>
            <person name="Bonito G."/>
            <person name="Stajich J.E."/>
            <person name="Dunlap C."/>
            <person name="Arnold A.E."/>
            <person name="Porras-Alfaro A."/>
        </authorList>
    </citation>
    <scope>NUCLEOTIDE SEQUENCE [LARGE SCALE GENOMIC DNA]</scope>
    <source>
        <strain evidence="12 13">AZ0501</strain>
    </source>
</reference>
<evidence type="ECO:0000259" key="11">
    <source>
        <dbReference type="PROSITE" id="PS50219"/>
    </source>
</evidence>
<feature type="compositionally biased region" description="Polar residues" evidence="7">
    <location>
        <begin position="305"/>
        <end position="317"/>
    </location>
</feature>
<dbReference type="PANTHER" id="PTHR46572">
    <property type="entry name" value="RHO1 GDP-GTP EXCHANGE PROTEIN 1-RELATED"/>
    <property type="match status" value="1"/>
</dbReference>
<evidence type="ECO:0000256" key="8">
    <source>
        <dbReference type="SAM" id="Phobius"/>
    </source>
</evidence>
<feature type="domain" description="PH" evidence="9">
    <location>
        <begin position="994"/>
        <end position="1133"/>
    </location>
</feature>
<dbReference type="InterPro" id="IPR000591">
    <property type="entry name" value="DEP_dom"/>
</dbReference>
<dbReference type="PROSITE" id="PS50010">
    <property type="entry name" value="DH_2"/>
    <property type="match status" value="1"/>
</dbReference>
<protein>
    <recommendedName>
        <fullName evidence="14">DH domain-containing protein</fullName>
    </recommendedName>
</protein>
<evidence type="ECO:0000256" key="7">
    <source>
        <dbReference type="SAM" id="MobiDB-lite"/>
    </source>
</evidence>
<dbReference type="OrthoDB" id="2272012at2759"/>
<evidence type="ECO:0008006" key="14">
    <source>
        <dbReference type="Google" id="ProtNLM"/>
    </source>
</evidence>
<feature type="domain" description="DH" evidence="10">
    <location>
        <begin position="772"/>
        <end position="959"/>
    </location>
</feature>
<dbReference type="InterPro" id="IPR019185">
    <property type="entry name" value="Integral_membrane_SYS1-rel"/>
</dbReference>
<dbReference type="SUPFAM" id="SSF50729">
    <property type="entry name" value="PH domain-like"/>
    <property type="match status" value="1"/>
</dbReference>
<feature type="region of interest" description="Disordered" evidence="7">
    <location>
        <begin position="403"/>
        <end position="422"/>
    </location>
</feature>
<dbReference type="SMART" id="SM00036">
    <property type="entry name" value="CNH"/>
    <property type="match status" value="1"/>
</dbReference>
<evidence type="ECO:0000259" key="9">
    <source>
        <dbReference type="PROSITE" id="PS50003"/>
    </source>
</evidence>
<dbReference type="SMART" id="SM00325">
    <property type="entry name" value="RhoGEF"/>
    <property type="match status" value="1"/>
</dbReference>
<feature type="region of interest" description="Disordered" evidence="7">
    <location>
        <begin position="181"/>
        <end position="327"/>
    </location>
</feature>
<name>A0A261Y1A9_9FUNG</name>
<dbReference type="Proteomes" id="UP000242875">
    <property type="component" value="Unassembled WGS sequence"/>
</dbReference>
<comment type="subcellular location">
    <subcellularLocation>
        <location evidence="1">Membrane</location>
        <topology evidence="1">Multi-pass membrane protein</topology>
    </subcellularLocation>
</comment>
<evidence type="ECO:0000256" key="6">
    <source>
        <dbReference type="ARBA" id="ARBA00023136"/>
    </source>
</evidence>